<protein>
    <submittedName>
        <fullName evidence="2">Uncharacterized protein</fullName>
    </submittedName>
</protein>
<organism evidence="2">
    <name type="scientific">Utricularia reniformis</name>
    <dbReference type="NCBI Taxonomy" id="192314"/>
    <lineage>
        <taxon>Eukaryota</taxon>
        <taxon>Viridiplantae</taxon>
        <taxon>Streptophyta</taxon>
        <taxon>Embryophyta</taxon>
        <taxon>Tracheophyta</taxon>
        <taxon>Spermatophyta</taxon>
        <taxon>Magnoliopsida</taxon>
        <taxon>eudicotyledons</taxon>
        <taxon>Gunneridae</taxon>
        <taxon>Pentapetalae</taxon>
        <taxon>asterids</taxon>
        <taxon>lamiids</taxon>
        <taxon>Lamiales</taxon>
        <taxon>Lentibulariaceae</taxon>
        <taxon>Utricularia</taxon>
    </lineage>
</organism>
<name>A0A1Y0B2N0_9LAMI</name>
<feature type="compositionally biased region" description="Basic residues" evidence="1">
    <location>
        <begin position="35"/>
        <end position="50"/>
    </location>
</feature>
<evidence type="ECO:0000256" key="1">
    <source>
        <dbReference type="SAM" id="MobiDB-lite"/>
    </source>
</evidence>
<feature type="region of interest" description="Disordered" evidence="1">
    <location>
        <begin position="29"/>
        <end position="50"/>
    </location>
</feature>
<keyword evidence="2" id="KW-0496">Mitochondrion</keyword>
<evidence type="ECO:0000313" key="2">
    <source>
        <dbReference type="EMBL" id="ART31705.1"/>
    </source>
</evidence>
<reference evidence="2" key="1">
    <citation type="submission" date="2017-03" db="EMBL/GenBank/DDBJ databases">
        <title>The mitochondrial genome of the carnivorous plant Utricularia reniformis (Lentibulariaceae): structure, comparative analysis and evolutionary landmarks.</title>
        <authorList>
            <person name="Silva S.R."/>
            <person name="Alvarenga D.O."/>
            <person name="Michael T.P."/>
            <person name="Miranda V.F.O."/>
            <person name="Varani A.M."/>
        </authorList>
    </citation>
    <scope>NUCLEOTIDE SEQUENCE</scope>
</reference>
<geneLocation type="mitochondrion" evidence="2"/>
<accession>A0A1Y0B2N0</accession>
<dbReference type="AlphaFoldDB" id="A0A1Y0B2N0"/>
<proteinExistence type="predicted"/>
<dbReference type="EMBL" id="KY774314">
    <property type="protein sequence ID" value="ART31705.1"/>
    <property type="molecule type" value="Genomic_DNA"/>
</dbReference>
<gene>
    <name evidence="2" type="ORF">AEK19_MT1515</name>
</gene>
<sequence length="50" mass="5510">MSHIPRESNAKADVLARLAALTWSQNSCYPGAIGRKSRKKGSGNRVNKRK</sequence>